<dbReference type="AlphaFoldDB" id="A0A2J7QY48"/>
<evidence type="ECO:0000256" key="1">
    <source>
        <dbReference type="SAM" id="MobiDB-lite"/>
    </source>
</evidence>
<dbReference type="EMBL" id="NEVH01009368">
    <property type="protein sequence ID" value="PNF33484.1"/>
    <property type="molecule type" value="Genomic_DNA"/>
</dbReference>
<proteinExistence type="predicted"/>
<evidence type="ECO:0000313" key="3">
    <source>
        <dbReference type="Proteomes" id="UP000235965"/>
    </source>
</evidence>
<feature type="region of interest" description="Disordered" evidence="1">
    <location>
        <begin position="198"/>
        <end position="260"/>
    </location>
</feature>
<feature type="region of interest" description="Disordered" evidence="1">
    <location>
        <begin position="1"/>
        <end position="90"/>
    </location>
</feature>
<protein>
    <submittedName>
        <fullName evidence="2">Uncharacterized protein</fullName>
    </submittedName>
</protein>
<dbReference type="Proteomes" id="UP000235965">
    <property type="component" value="Unassembled WGS sequence"/>
</dbReference>
<evidence type="ECO:0000313" key="2">
    <source>
        <dbReference type="EMBL" id="PNF33484.1"/>
    </source>
</evidence>
<name>A0A2J7QY48_9NEOP</name>
<gene>
    <name evidence="2" type="ORF">B7P43_G00547</name>
</gene>
<dbReference type="STRING" id="105785.A0A2J7QY48"/>
<feature type="region of interest" description="Disordered" evidence="1">
    <location>
        <begin position="128"/>
        <end position="163"/>
    </location>
</feature>
<accession>A0A2J7QY48</accession>
<feature type="non-terminal residue" evidence="2">
    <location>
        <position position="1"/>
    </location>
</feature>
<sequence length="260" mass="28297">VNGLDEILQVENSDENPLQDQRGSPYTSVESLSPPEPASRSSSQGSLRKDGRAGRYHKRPAPTPPPKNSESEGEDWTEVQEPQMLCDGNSKALTCHKELNEHVPSPKEVRFEDSESAVTARLVLKPGVMRSLGPDSGTKAEVFVSRTPQIKSKKLNSKSKQGDSALSRLIGLPKNQFGNLTSYFPFWHGKQEAHASADIQSLSPGSSKLQSSSNSASVAVHESTSSCSKRHNSSQSSDINVKVMSYSPGQRRQAPLADWE</sequence>
<feature type="compositionally biased region" description="Low complexity" evidence="1">
    <location>
        <begin position="201"/>
        <end position="223"/>
    </location>
</feature>
<comment type="caution">
    <text evidence="2">The sequence shown here is derived from an EMBL/GenBank/DDBJ whole genome shotgun (WGS) entry which is preliminary data.</text>
</comment>
<keyword evidence="3" id="KW-1185">Reference proteome</keyword>
<organism evidence="2 3">
    <name type="scientific">Cryptotermes secundus</name>
    <dbReference type="NCBI Taxonomy" id="105785"/>
    <lineage>
        <taxon>Eukaryota</taxon>
        <taxon>Metazoa</taxon>
        <taxon>Ecdysozoa</taxon>
        <taxon>Arthropoda</taxon>
        <taxon>Hexapoda</taxon>
        <taxon>Insecta</taxon>
        <taxon>Pterygota</taxon>
        <taxon>Neoptera</taxon>
        <taxon>Polyneoptera</taxon>
        <taxon>Dictyoptera</taxon>
        <taxon>Blattodea</taxon>
        <taxon>Blattoidea</taxon>
        <taxon>Termitoidae</taxon>
        <taxon>Kalotermitidae</taxon>
        <taxon>Cryptotermitinae</taxon>
        <taxon>Cryptotermes</taxon>
    </lineage>
</organism>
<dbReference type="OrthoDB" id="10009287at2759"/>
<dbReference type="InParanoid" id="A0A2J7QY48"/>
<feature type="compositionally biased region" description="Polar residues" evidence="1">
    <location>
        <begin position="15"/>
        <end position="31"/>
    </location>
</feature>
<reference evidence="2 3" key="1">
    <citation type="submission" date="2017-12" db="EMBL/GenBank/DDBJ databases">
        <title>Hemimetabolous genomes reveal molecular basis of termite eusociality.</title>
        <authorList>
            <person name="Harrison M.C."/>
            <person name="Jongepier E."/>
            <person name="Robertson H.M."/>
            <person name="Arning N."/>
            <person name="Bitard-Feildel T."/>
            <person name="Chao H."/>
            <person name="Childers C.P."/>
            <person name="Dinh H."/>
            <person name="Doddapaneni H."/>
            <person name="Dugan S."/>
            <person name="Gowin J."/>
            <person name="Greiner C."/>
            <person name="Han Y."/>
            <person name="Hu H."/>
            <person name="Hughes D.S.T."/>
            <person name="Huylmans A.-K."/>
            <person name="Kemena C."/>
            <person name="Kremer L.P.M."/>
            <person name="Lee S.L."/>
            <person name="Lopez-Ezquerra A."/>
            <person name="Mallet L."/>
            <person name="Monroy-Kuhn J.M."/>
            <person name="Moser A."/>
            <person name="Murali S.C."/>
            <person name="Muzny D.M."/>
            <person name="Otani S."/>
            <person name="Piulachs M.-D."/>
            <person name="Poelchau M."/>
            <person name="Qu J."/>
            <person name="Schaub F."/>
            <person name="Wada-Katsumata A."/>
            <person name="Worley K.C."/>
            <person name="Xie Q."/>
            <person name="Ylla G."/>
            <person name="Poulsen M."/>
            <person name="Gibbs R.A."/>
            <person name="Schal C."/>
            <person name="Richards S."/>
            <person name="Belles X."/>
            <person name="Korb J."/>
            <person name="Bornberg-Bauer E."/>
        </authorList>
    </citation>
    <scope>NUCLEOTIDE SEQUENCE [LARGE SCALE GENOMIC DNA]</scope>
    <source>
        <tissue evidence="2">Whole body</tissue>
    </source>
</reference>